<dbReference type="PANTHER" id="PTHR39963">
    <property type="entry name" value="SLL0983 PROTEIN"/>
    <property type="match status" value="1"/>
</dbReference>
<reference evidence="2 3" key="1">
    <citation type="submission" date="2022-08" db="EMBL/GenBank/DDBJ databases">
        <authorList>
            <person name="Zeman M."/>
            <person name="Kubasova T."/>
        </authorList>
    </citation>
    <scope>NUCLEOTIDE SEQUENCE [LARGE SCALE GENOMIC DNA]</scope>
    <source>
        <strain evidence="2 3">ET62</strain>
    </source>
</reference>
<proteinExistence type="predicted"/>
<dbReference type="PANTHER" id="PTHR39963:SF1">
    <property type="entry name" value="MNMC-LIKE METHYLTRANSFERASE DOMAIN-CONTAINING PROTEIN"/>
    <property type="match status" value="1"/>
</dbReference>
<protein>
    <submittedName>
        <fullName evidence="2">tRNA (5-methylaminomethyl-2-thiouridine)(34)-methyltransferase MnmD</fullName>
    </submittedName>
</protein>
<dbReference type="Proteomes" id="UP001204579">
    <property type="component" value="Unassembled WGS sequence"/>
</dbReference>
<dbReference type="Gene3D" id="3.40.50.150">
    <property type="entry name" value="Vaccinia Virus protein VP39"/>
    <property type="match status" value="1"/>
</dbReference>
<dbReference type="NCBIfam" id="NF033855">
    <property type="entry name" value="tRNA_MNMC2"/>
    <property type="match status" value="1"/>
</dbReference>
<gene>
    <name evidence="2" type="primary">mnmD</name>
    <name evidence="2" type="ORF">NW209_13475</name>
</gene>
<dbReference type="SUPFAM" id="SSF53335">
    <property type="entry name" value="S-adenosyl-L-methionine-dependent methyltransferases"/>
    <property type="match status" value="1"/>
</dbReference>
<evidence type="ECO:0000313" key="3">
    <source>
        <dbReference type="Proteomes" id="UP001204579"/>
    </source>
</evidence>
<dbReference type="InterPro" id="IPR029063">
    <property type="entry name" value="SAM-dependent_MTases_sf"/>
</dbReference>
<dbReference type="RefSeq" id="WP_258336181.1">
    <property type="nucleotide sequence ID" value="NZ_CAUBSI010000019.1"/>
</dbReference>
<name>A0AAW5N7M3_9BACT</name>
<dbReference type="Pfam" id="PF05430">
    <property type="entry name" value="Methyltransf_30"/>
    <property type="match status" value="1"/>
</dbReference>
<evidence type="ECO:0000313" key="2">
    <source>
        <dbReference type="EMBL" id="MCR8875008.1"/>
    </source>
</evidence>
<comment type="caution">
    <text evidence="2">The sequence shown here is derived from an EMBL/GenBank/DDBJ whole genome shotgun (WGS) entry which is preliminary data.</text>
</comment>
<sequence length="220" mass="25203">MQIEQTADGSQTLFVPELNEHYHSIKGALTESEHIFIRMGLEHSSAESPHILEIGFGTGLNAFLTLLAADKMQKSIHYTTLERYPVSQELIRQLTYPELICPERATDFQALHQANWNTDVRLTPYFTLYKVETDFTSYTFPNTYDVIYFDAFAPEKQPEMWTQPLFDTLYRQLNSQGILTTYCAKGAVRRMLQAAGFTVERLPGPPGGKREILRATKEKK</sequence>
<dbReference type="EMBL" id="JANRHJ010000017">
    <property type="protein sequence ID" value="MCR8875008.1"/>
    <property type="molecule type" value="Genomic_DNA"/>
</dbReference>
<keyword evidence="3" id="KW-1185">Reference proteome</keyword>
<evidence type="ECO:0000259" key="1">
    <source>
        <dbReference type="Pfam" id="PF05430"/>
    </source>
</evidence>
<dbReference type="GO" id="GO:0004808">
    <property type="term" value="F:tRNA (5-methylaminomethyl-2-thiouridylate)(34)-methyltransferase activity"/>
    <property type="evidence" value="ECO:0007669"/>
    <property type="project" value="InterPro"/>
</dbReference>
<dbReference type="InterPro" id="IPR008471">
    <property type="entry name" value="MnmC-like_methylTransf"/>
</dbReference>
<dbReference type="AlphaFoldDB" id="A0AAW5N7M3"/>
<accession>A0AAW5N7M3</accession>
<feature type="domain" description="MnmC-like methyltransferase" evidence="1">
    <location>
        <begin position="140"/>
        <end position="217"/>
    </location>
</feature>
<dbReference type="InterPro" id="IPR047785">
    <property type="entry name" value="tRNA_MNMC2"/>
</dbReference>
<organism evidence="2 3">
    <name type="scientific">Phocaeicola barnesiae</name>
    <dbReference type="NCBI Taxonomy" id="376804"/>
    <lineage>
        <taxon>Bacteria</taxon>
        <taxon>Pseudomonadati</taxon>
        <taxon>Bacteroidota</taxon>
        <taxon>Bacteroidia</taxon>
        <taxon>Bacteroidales</taxon>
        <taxon>Bacteroidaceae</taxon>
        <taxon>Phocaeicola</taxon>
    </lineage>
</organism>
<dbReference type="GO" id="GO:0016645">
    <property type="term" value="F:oxidoreductase activity, acting on the CH-NH group of donors"/>
    <property type="evidence" value="ECO:0007669"/>
    <property type="project" value="InterPro"/>
</dbReference>